<dbReference type="KEGG" id="more:E1B28_009768"/>
<organism evidence="2 3">
    <name type="scientific">Marasmius oreades</name>
    <name type="common">fairy-ring Marasmius</name>
    <dbReference type="NCBI Taxonomy" id="181124"/>
    <lineage>
        <taxon>Eukaryota</taxon>
        <taxon>Fungi</taxon>
        <taxon>Dikarya</taxon>
        <taxon>Basidiomycota</taxon>
        <taxon>Agaricomycotina</taxon>
        <taxon>Agaricomycetes</taxon>
        <taxon>Agaricomycetidae</taxon>
        <taxon>Agaricales</taxon>
        <taxon>Marasmiineae</taxon>
        <taxon>Marasmiaceae</taxon>
        <taxon>Marasmius</taxon>
    </lineage>
</organism>
<keyword evidence="3" id="KW-1185">Reference proteome</keyword>
<dbReference type="EMBL" id="CM032186">
    <property type="protein sequence ID" value="KAG7090669.1"/>
    <property type="molecule type" value="Genomic_DNA"/>
</dbReference>
<dbReference type="Proteomes" id="UP001049176">
    <property type="component" value="Chromosome 6"/>
</dbReference>
<dbReference type="GeneID" id="66078844"/>
<sequence>MAKQRESSQRKAAEEELATQTARGSSKIIVPGTPRHSGIGAGLRATSTPKRRAGI</sequence>
<feature type="compositionally biased region" description="Basic and acidic residues" evidence="1">
    <location>
        <begin position="1"/>
        <end position="14"/>
    </location>
</feature>
<evidence type="ECO:0000313" key="2">
    <source>
        <dbReference type="EMBL" id="KAG7090669.1"/>
    </source>
</evidence>
<comment type="caution">
    <text evidence="2">The sequence shown here is derived from an EMBL/GenBank/DDBJ whole genome shotgun (WGS) entry which is preliminary data.</text>
</comment>
<protein>
    <submittedName>
        <fullName evidence="2">Uncharacterized protein</fullName>
    </submittedName>
</protein>
<name>A0A9P7RVR1_9AGAR</name>
<gene>
    <name evidence="2" type="ORF">E1B28_009768</name>
</gene>
<reference evidence="2" key="1">
    <citation type="journal article" date="2021" name="Genome Biol. Evol.">
        <title>The assembled and annotated genome of the fairy-ring fungus Marasmius oreades.</title>
        <authorList>
            <person name="Hiltunen M."/>
            <person name="Ament-Velasquez S.L."/>
            <person name="Johannesson H."/>
        </authorList>
    </citation>
    <scope>NUCLEOTIDE SEQUENCE</scope>
    <source>
        <strain evidence="2">03SP1</strain>
    </source>
</reference>
<proteinExistence type="predicted"/>
<accession>A0A9P7RVR1</accession>
<dbReference type="OrthoDB" id="10253254at2759"/>
<dbReference type="AlphaFoldDB" id="A0A9P7RVR1"/>
<dbReference type="RefSeq" id="XP_043007139.1">
    <property type="nucleotide sequence ID" value="XM_043154682.1"/>
</dbReference>
<feature type="region of interest" description="Disordered" evidence="1">
    <location>
        <begin position="1"/>
        <end position="55"/>
    </location>
</feature>
<evidence type="ECO:0000256" key="1">
    <source>
        <dbReference type="SAM" id="MobiDB-lite"/>
    </source>
</evidence>
<evidence type="ECO:0000313" key="3">
    <source>
        <dbReference type="Proteomes" id="UP001049176"/>
    </source>
</evidence>